<gene>
    <name evidence="3" type="ORF">A1O9_02364</name>
</gene>
<dbReference type="SUPFAM" id="SSF50475">
    <property type="entry name" value="FMN-binding split barrel"/>
    <property type="match status" value="1"/>
</dbReference>
<dbReference type="AlphaFoldDB" id="A0A072PM65"/>
<dbReference type="InterPro" id="IPR038725">
    <property type="entry name" value="YdaG_split_barrel_FMN-bd"/>
</dbReference>
<dbReference type="EMBL" id="AMGV01000002">
    <property type="protein sequence ID" value="KEF60802.1"/>
    <property type="molecule type" value="Genomic_DNA"/>
</dbReference>
<evidence type="ECO:0000313" key="4">
    <source>
        <dbReference type="Proteomes" id="UP000027920"/>
    </source>
</evidence>
<comment type="caution">
    <text evidence="3">The sequence shown here is derived from an EMBL/GenBank/DDBJ whole genome shotgun (WGS) entry which is preliminary data.</text>
</comment>
<dbReference type="Pfam" id="PF16242">
    <property type="entry name" value="Pyrid_ox_like"/>
    <property type="match status" value="1"/>
</dbReference>
<organism evidence="3 4">
    <name type="scientific">Exophiala aquamarina CBS 119918</name>
    <dbReference type="NCBI Taxonomy" id="1182545"/>
    <lineage>
        <taxon>Eukaryota</taxon>
        <taxon>Fungi</taxon>
        <taxon>Dikarya</taxon>
        <taxon>Ascomycota</taxon>
        <taxon>Pezizomycotina</taxon>
        <taxon>Eurotiomycetes</taxon>
        <taxon>Chaetothyriomycetidae</taxon>
        <taxon>Chaetothyriales</taxon>
        <taxon>Herpotrichiellaceae</taxon>
        <taxon>Exophiala</taxon>
    </lineage>
</organism>
<sequence length="265" mass="28523">MTSQPQDPTPSSHIHTALRRPNQGNTVNHKNEDSESPSTPQKACTNKISSPSSLRRSSRFLAHEFVANKKINSRRYKAKAKDEPGLEEKVNDLNAFIKASKFGMMTTRIADSGLLVSRAMALAAQESGGLDLLFHTNTQSGKTSDLDSDAHVNVAFLASDGSWASISGTASVVTDRSTVSKYYSPALKTWLGDLGDGVHDGGENDPRIGVIRVKAVTATYAVSKGTAIGRGIEMVKGAVTGEVANVNDLREIDQKEVETWRSQHA</sequence>
<protein>
    <recommendedName>
        <fullName evidence="2">General stress protein FMN-binding split barrel domain-containing protein</fullName>
    </recommendedName>
</protein>
<dbReference type="PANTHER" id="PTHR34818">
    <property type="entry name" value="PROTEIN BLI-3"/>
    <property type="match status" value="1"/>
</dbReference>
<proteinExistence type="predicted"/>
<name>A0A072PM65_9EURO</name>
<dbReference type="Gene3D" id="2.30.110.10">
    <property type="entry name" value="Electron Transport, Fmn-binding Protein, Chain A"/>
    <property type="match status" value="1"/>
</dbReference>
<dbReference type="VEuPathDB" id="FungiDB:A1O9_02364"/>
<keyword evidence="4" id="KW-1185">Reference proteome</keyword>
<feature type="compositionally biased region" description="Polar residues" evidence="1">
    <location>
        <begin position="36"/>
        <end position="48"/>
    </location>
</feature>
<dbReference type="STRING" id="1182545.A0A072PM65"/>
<dbReference type="InterPro" id="IPR052917">
    <property type="entry name" value="Stress-Dev_Protein"/>
</dbReference>
<dbReference type="PANTHER" id="PTHR34818:SF1">
    <property type="entry name" value="PROTEIN BLI-3"/>
    <property type="match status" value="1"/>
</dbReference>
<evidence type="ECO:0000313" key="3">
    <source>
        <dbReference type="EMBL" id="KEF60802.1"/>
    </source>
</evidence>
<dbReference type="InterPro" id="IPR012349">
    <property type="entry name" value="Split_barrel_FMN-bd"/>
</dbReference>
<reference evidence="3 4" key="1">
    <citation type="submission" date="2013-03" db="EMBL/GenBank/DDBJ databases">
        <title>The Genome Sequence of Exophiala aquamarina CBS 119918.</title>
        <authorList>
            <consortium name="The Broad Institute Genomics Platform"/>
            <person name="Cuomo C."/>
            <person name="de Hoog S."/>
            <person name="Gorbushina A."/>
            <person name="Walker B."/>
            <person name="Young S.K."/>
            <person name="Zeng Q."/>
            <person name="Gargeya S."/>
            <person name="Fitzgerald M."/>
            <person name="Haas B."/>
            <person name="Abouelleil A."/>
            <person name="Allen A.W."/>
            <person name="Alvarado L."/>
            <person name="Arachchi H.M."/>
            <person name="Berlin A.M."/>
            <person name="Chapman S.B."/>
            <person name="Gainer-Dewar J."/>
            <person name="Goldberg J."/>
            <person name="Griggs A."/>
            <person name="Gujja S."/>
            <person name="Hansen M."/>
            <person name="Howarth C."/>
            <person name="Imamovic A."/>
            <person name="Ireland A."/>
            <person name="Larimer J."/>
            <person name="McCowan C."/>
            <person name="Murphy C."/>
            <person name="Pearson M."/>
            <person name="Poon T.W."/>
            <person name="Priest M."/>
            <person name="Roberts A."/>
            <person name="Saif S."/>
            <person name="Shea T."/>
            <person name="Sisk P."/>
            <person name="Sykes S."/>
            <person name="Wortman J."/>
            <person name="Nusbaum C."/>
            <person name="Birren B."/>
        </authorList>
    </citation>
    <scope>NUCLEOTIDE SEQUENCE [LARGE SCALE GENOMIC DNA]</scope>
    <source>
        <strain evidence="3 4">CBS 119918</strain>
    </source>
</reference>
<evidence type="ECO:0000256" key="1">
    <source>
        <dbReference type="SAM" id="MobiDB-lite"/>
    </source>
</evidence>
<feature type="region of interest" description="Disordered" evidence="1">
    <location>
        <begin position="1"/>
        <end position="53"/>
    </location>
</feature>
<feature type="domain" description="General stress protein FMN-binding split barrel" evidence="2">
    <location>
        <begin position="89"/>
        <end position="243"/>
    </location>
</feature>
<dbReference type="Proteomes" id="UP000027920">
    <property type="component" value="Unassembled WGS sequence"/>
</dbReference>
<dbReference type="HOGENOM" id="CLU_091428_0_0_1"/>
<dbReference type="OrthoDB" id="434253at2759"/>
<dbReference type="RefSeq" id="XP_013263392.1">
    <property type="nucleotide sequence ID" value="XM_013407938.1"/>
</dbReference>
<accession>A0A072PM65</accession>
<feature type="compositionally biased region" description="Polar residues" evidence="1">
    <location>
        <begin position="1"/>
        <end position="14"/>
    </location>
</feature>
<dbReference type="GeneID" id="25277308"/>
<evidence type="ECO:0000259" key="2">
    <source>
        <dbReference type="Pfam" id="PF16242"/>
    </source>
</evidence>